<gene>
    <name evidence="7" type="ORF">METZ01_LOCUS98290</name>
</gene>
<feature type="transmembrane region" description="Helical" evidence="6">
    <location>
        <begin position="154"/>
        <end position="176"/>
    </location>
</feature>
<protein>
    <recommendedName>
        <fullName evidence="8">Sugar-transporting ATPase</fullName>
    </recommendedName>
</protein>
<keyword evidence="3 6" id="KW-0812">Transmembrane</keyword>
<keyword evidence="2" id="KW-1003">Cell membrane</keyword>
<sequence length="451" mass="47956">MDRLLRDYGMIFVLLGLCIIFSVLTLEKQMPDSNRVADQILEAVGKQNDRKTHVLTVGSSNKSSSALAKQLEILLKEEGFNSVRSVVGTPKDLRAVLDEMQADNNPPHFIVPSQDVAKWRLFEQLLDKYPGLRKTQIVIPESYLWPIFLKKSNLLAVVDRIVVIAIMAIGMTMVIITGGIDLSVGSLIAVSAVIGTSIMKAMGGLEASGSVVLIGFLAGILFTGLIGAVGGLIVAHFKVPPFITTLGIMLMGRGLAFMITGGFSIYQVPPALPWLGQGKTVGIPNTVILLVILYIVAHIFMSHTRLGRYIYAVGGNEEAARLSGVSVSFVTTFVFLISGLAAGLGGCIQASQLNTGTPNMGVMYELYVIAAVVVGGTSLSGGSGKILGTLIGVFVISVIQNGMNLLGLESYTQQVVLGFVILIAVLLDKARSGGTFAGVFSRKNIIGKKDK</sequence>
<dbReference type="Pfam" id="PF02653">
    <property type="entry name" value="BPD_transp_2"/>
    <property type="match status" value="1"/>
</dbReference>
<evidence type="ECO:0008006" key="8">
    <source>
        <dbReference type="Google" id="ProtNLM"/>
    </source>
</evidence>
<evidence type="ECO:0000256" key="2">
    <source>
        <dbReference type="ARBA" id="ARBA00022475"/>
    </source>
</evidence>
<dbReference type="PANTHER" id="PTHR32196">
    <property type="entry name" value="ABC TRANSPORTER PERMEASE PROTEIN YPHD-RELATED-RELATED"/>
    <property type="match status" value="1"/>
</dbReference>
<dbReference type="AlphaFoldDB" id="A0A381VYS9"/>
<dbReference type="PANTHER" id="PTHR32196:SF72">
    <property type="entry name" value="RIBOSE IMPORT PERMEASE PROTEIN RBSC"/>
    <property type="match status" value="1"/>
</dbReference>
<accession>A0A381VYS9</accession>
<feature type="transmembrane region" description="Helical" evidence="6">
    <location>
        <begin position="211"/>
        <end position="237"/>
    </location>
</feature>
<evidence type="ECO:0000256" key="4">
    <source>
        <dbReference type="ARBA" id="ARBA00022989"/>
    </source>
</evidence>
<feature type="transmembrane region" description="Helical" evidence="6">
    <location>
        <begin position="6"/>
        <end position="26"/>
    </location>
</feature>
<feature type="transmembrane region" description="Helical" evidence="6">
    <location>
        <begin position="280"/>
        <end position="301"/>
    </location>
</feature>
<reference evidence="7" key="1">
    <citation type="submission" date="2018-05" db="EMBL/GenBank/DDBJ databases">
        <authorList>
            <person name="Lanie J.A."/>
            <person name="Ng W.-L."/>
            <person name="Kazmierczak K.M."/>
            <person name="Andrzejewski T.M."/>
            <person name="Davidsen T.M."/>
            <person name="Wayne K.J."/>
            <person name="Tettelin H."/>
            <person name="Glass J.I."/>
            <person name="Rusch D."/>
            <person name="Podicherti R."/>
            <person name="Tsui H.-C.T."/>
            <person name="Winkler M.E."/>
        </authorList>
    </citation>
    <scope>NUCLEOTIDE SEQUENCE</scope>
</reference>
<evidence type="ECO:0000256" key="1">
    <source>
        <dbReference type="ARBA" id="ARBA00004651"/>
    </source>
</evidence>
<dbReference type="GO" id="GO:0005886">
    <property type="term" value="C:plasma membrane"/>
    <property type="evidence" value="ECO:0007669"/>
    <property type="project" value="UniProtKB-SubCell"/>
</dbReference>
<evidence type="ECO:0000256" key="6">
    <source>
        <dbReference type="SAM" id="Phobius"/>
    </source>
</evidence>
<evidence type="ECO:0000256" key="3">
    <source>
        <dbReference type="ARBA" id="ARBA00022692"/>
    </source>
</evidence>
<keyword evidence="5 6" id="KW-0472">Membrane</keyword>
<comment type="subcellular location">
    <subcellularLocation>
        <location evidence="1">Cell membrane</location>
        <topology evidence="1">Multi-pass membrane protein</topology>
    </subcellularLocation>
</comment>
<feature type="transmembrane region" description="Helical" evidence="6">
    <location>
        <begin position="243"/>
        <end position="268"/>
    </location>
</feature>
<dbReference type="CDD" id="cd06579">
    <property type="entry name" value="TM_PBP1_transp_AraH_like"/>
    <property type="match status" value="1"/>
</dbReference>
<feature type="transmembrane region" description="Helical" evidence="6">
    <location>
        <begin position="321"/>
        <end position="345"/>
    </location>
</feature>
<keyword evidence="4 6" id="KW-1133">Transmembrane helix</keyword>
<dbReference type="InterPro" id="IPR001851">
    <property type="entry name" value="ABC_transp_permease"/>
</dbReference>
<dbReference type="EMBL" id="UINC01010193">
    <property type="protein sequence ID" value="SVA45436.1"/>
    <property type="molecule type" value="Genomic_DNA"/>
</dbReference>
<feature type="transmembrane region" description="Helical" evidence="6">
    <location>
        <begin position="366"/>
        <end position="399"/>
    </location>
</feature>
<name>A0A381VYS9_9ZZZZ</name>
<evidence type="ECO:0000313" key="7">
    <source>
        <dbReference type="EMBL" id="SVA45436.1"/>
    </source>
</evidence>
<proteinExistence type="predicted"/>
<organism evidence="7">
    <name type="scientific">marine metagenome</name>
    <dbReference type="NCBI Taxonomy" id="408172"/>
    <lineage>
        <taxon>unclassified sequences</taxon>
        <taxon>metagenomes</taxon>
        <taxon>ecological metagenomes</taxon>
    </lineage>
</organism>
<evidence type="ECO:0000256" key="5">
    <source>
        <dbReference type="ARBA" id="ARBA00023136"/>
    </source>
</evidence>
<dbReference type="GO" id="GO:0022857">
    <property type="term" value="F:transmembrane transporter activity"/>
    <property type="evidence" value="ECO:0007669"/>
    <property type="project" value="InterPro"/>
</dbReference>